<dbReference type="InterPro" id="IPR007140">
    <property type="entry name" value="DUF350"/>
</dbReference>
<dbReference type="PANTHER" id="PTHR40043:SF1">
    <property type="entry name" value="UPF0719 INNER MEMBRANE PROTEIN YJFL"/>
    <property type="match status" value="1"/>
</dbReference>
<proteinExistence type="inferred from homology"/>
<accession>A0A6B3LDL1</accession>
<dbReference type="GO" id="GO:0005886">
    <property type="term" value="C:plasma membrane"/>
    <property type="evidence" value="ECO:0007669"/>
    <property type="project" value="UniProtKB-SubCell"/>
</dbReference>
<evidence type="ECO:0000256" key="4">
    <source>
        <dbReference type="ARBA" id="ARBA00022692"/>
    </source>
</evidence>
<comment type="similarity">
    <text evidence="2">Belongs to the UPF0719 family.</text>
</comment>
<dbReference type="Pfam" id="PF03994">
    <property type="entry name" value="DUF350"/>
    <property type="match status" value="2"/>
</dbReference>
<reference evidence="7 8" key="1">
    <citation type="submission" date="2020-12" db="EMBL/GenBank/DDBJ databases">
        <title>Sulforoseuscoccus oceanibium gen. nov., sp. nov., a representative of the phylum Verrucomicrobia with special cytoplasmic membrane, and proposal of Sulforoseuscoccusaceae fam. nov.</title>
        <authorList>
            <person name="Xi F."/>
        </authorList>
    </citation>
    <scope>NUCLEOTIDE SEQUENCE [LARGE SCALE GENOMIC DNA]</scope>
    <source>
        <strain evidence="7 8">T37</strain>
    </source>
</reference>
<keyword evidence="5" id="KW-1133">Transmembrane helix</keyword>
<evidence type="ECO:0000256" key="3">
    <source>
        <dbReference type="ARBA" id="ARBA00022475"/>
    </source>
</evidence>
<keyword evidence="8" id="KW-1185">Reference proteome</keyword>
<evidence type="ECO:0000256" key="1">
    <source>
        <dbReference type="ARBA" id="ARBA00004651"/>
    </source>
</evidence>
<evidence type="ECO:0000313" key="7">
    <source>
        <dbReference type="EMBL" id="QQL45673.1"/>
    </source>
</evidence>
<evidence type="ECO:0000256" key="2">
    <source>
        <dbReference type="ARBA" id="ARBA00005779"/>
    </source>
</evidence>
<sequence length="301" mass="32450">MMTDLKERVGQWFDVEPVYHLIGSGAAIYFVVALLLVYVAKFAKGRAVSFALNEELTQKDNKAVGVSTVGYLLGVMIVIRGVLVSDADAPLEEFLISDVLMTVVWSLVSVGLLLLSAVVNDKWLLHSFCNRKELIEDRNVGTGAVVASSYVGTALLIAAAVRGASEASFVVELVDTLVYFVVGQLAFIITGVLYQRFTGYDIHAEIERDNVAAGVSFGLTLIAVAVLLSGYLQRNDSLIGFAAWIPLSIVLLLTARALVDRFLIYKSSIKEEIARDQNWGVALVEGGVALGVAFILNAAFA</sequence>
<dbReference type="KEGG" id="soa:G3M56_003535"/>
<gene>
    <name evidence="7" type="ORF">G3M56_003535</name>
</gene>
<dbReference type="Proteomes" id="UP000475117">
    <property type="component" value="Chromosome"/>
</dbReference>
<dbReference type="RefSeq" id="WP_164365001.1">
    <property type="nucleotide sequence ID" value="NZ_CP066776.1"/>
</dbReference>
<dbReference type="EMBL" id="CP066776">
    <property type="protein sequence ID" value="QQL45673.1"/>
    <property type="molecule type" value="Genomic_DNA"/>
</dbReference>
<evidence type="ECO:0000313" key="8">
    <source>
        <dbReference type="Proteomes" id="UP000475117"/>
    </source>
</evidence>
<name>A0A6B3LDL1_9BACT</name>
<keyword evidence="6" id="KW-0472">Membrane</keyword>
<evidence type="ECO:0000256" key="5">
    <source>
        <dbReference type="ARBA" id="ARBA00022989"/>
    </source>
</evidence>
<keyword evidence="3" id="KW-1003">Cell membrane</keyword>
<comment type="subcellular location">
    <subcellularLocation>
        <location evidence="1">Cell membrane</location>
        <topology evidence="1">Multi-pass membrane protein</topology>
    </subcellularLocation>
</comment>
<dbReference type="PANTHER" id="PTHR40043">
    <property type="entry name" value="UPF0719 INNER MEMBRANE PROTEIN YJFL"/>
    <property type="match status" value="1"/>
</dbReference>
<dbReference type="AlphaFoldDB" id="A0A6B3LDL1"/>
<organism evidence="7 8">
    <name type="scientific">Sulfuriroseicoccus oceanibius</name>
    <dbReference type="NCBI Taxonomy" id="2707525"/>
    <lineage>
        <taxon>Bacteria</taxon>
        <taxon>Pseudomonadati</taxon>
        <taxon>Verrucomicrobiota</taxon>
        <taxon>Verrucomicrobiia</taxon>
        <taxon>Verrucomicrobiales</taxon>
        <taxon>Verrucomicrobiaceae</taxon>
        <taxon>Sulfuriroseicoccus</taxon>
    </lineage>
</organism>
<protein>
    <submittedName>
        <fullName evidence="7">DUF350 domain-containing protein</fullName>
    </submittedName>
</protein>
<evidence type="ECO:0000256" key="6">
    <source>
        <dbReference type="ARBA" id="ARBA00023136"/>
    </source>
</evidence>
<keyword evidence="4" id="KW-0812">Transmembrane</keyword>